<protein>
    <submittedName>
        <fullName evidence="2">Uncharacterized protein</fullName>
    </submittedName>
</protein>
<reference evidence="2 3" key="1">
    <citation type="submission" date="2020-02" db="EMBL/GenBank/DDBJ databases">
        <title>Fructobacillus sp. isolated from paper mulberry of Taiwan.</title>
        <authorList>
            <person name="Lin S.-T."/>
        </authorList>
    </citation>
    <scope>NUCLEOTIDE SEQUENCE [LARGE SCALE GENOMIC DNA]</scope>
    <source>
        <strain evidence="2 3">M1-21</strain>
    </source>
</reference>
<keyword evidence="3" id="KW-1185">Reference proteome</keyword>
<evidence type="ECO:0000313" key="3">
    <source>
        <dbReference type="Proteomes" id="UP000735205"/>
    </source>
</evidence>
<evidence type="ECO:0000256" key="1">
    <source>
        <dbReference type="SAM" id="Phobius"/>
    </source>
</evidence>
<gene>
    <name evidence="2" type="ORF">G6R28_00890</name>
</gene>
<accession>A0ABS5QSI5</accession>
<keyword evidence="1" id="KW-0812">Transmembrane</keyword>
<organism evidence="2 3">
    <name type="scientific">Fructobacillus papyrifericola</name>
    <dbReference type="NCBI Taxonomy" id="2713172"/>
    <lineage>
        <taxon>Bacteria</taxon>
        <taxon>Bacillati</taxon>
        <taxon>Bacillota</taxon>
        <taxon>Bacilli</taxon>
        <taxon>Lactobacillales</taxon>
        <taxon>Lactobacillaceae</taxon>
        <taxon>Fructobacillus</taxon>
    </lineage>
</organism>
<proteinExistence type="predicted"/>
<dbReference type="RefSeq" id="WP_213792364.1">
    <property type="nucleotide sequence ID" value="NZ_JAAMFJ010000001.1"/>
</dbReference>
<keyword evidence="1" id="KW-1133">Transmembrane helix</keyword>
<name>A0ABS5QSI5_9LACO</name>
<dbReference type="EMBL" id="JAAMFJ010000001">
    <property type="protein sequence ID" value="MBS9335792.1"/>
    <property type="molecule type" value="Genomic_DNA"/>
</dbReference>
<evidence type="ECO:0000313" key="2">
    <source>
        <dbReference type="EMBL" id="MBS9335792.1"/>
    </source>
</evidence>
<sequence length="115" mass="13025">MLFIILSQLDWETSRISATGVLIFSLLLAAGGIYRVGRGAVDAHYFNNAVRERYAVLDKERGSQDVVYVDRLSYYPKTKFSVGYQLEEISAKDAFIFPTAGYNIHFHLKGILLDE</sequence>
<keyword evidence="1" id="KW-0472">Membrane</keyword>
<feature type="transmembrane region" description="Helical" evidence="1">
    <location>
        <begin position="16"/>
        <end position="36"/>
    </location>
</feature>
<comment type="caution">
    <text evidence="2">The sequence shown here is derived from an EMBL/GenBank/DDBJ whole genome shotgun (WGS) entry which is preliminary data.</text>
</comment>
<dbReference type="Proteomes" id="UP000735205">
    <property type="component" value="Unassembled WGS sequence"/>
</dbReference>